<dbReference type="EMBL" id="BRYB01001898">
    <property type="protein sequence ID" value="GMI35949.1"/>
    <property type="molecule type" value="Genomic_DNA"/>
</dbReference>
<dbReference type="PROSITE" id="PS50297">
    <property type="entry name" value="ANK_REP_REGION"/>
    <property type="match status" value="1"/>
</dbReference>
<dbReference type="SUPFAM" id="SSF48403">
    <property type="entry name" value="Ankyrin repeat"/>
    <property type="match status" value="1"/>
</dbReference>
<dbReference type="Gene3D" id="1.25.40.20">
    <property type="entry name" value="Ankyrin repeat-containing domain"/>
    <property type="match status" value="1"/>
</dbReference>
<reference evidence="5 6" key="1">
    <citation type="journal article" date="2023" name="Commun. Biol.">
        <title>Genome analysis of Parmales, the sister group of diatoms, reveals the evolutionary specialization of diatoms from phago-mixotrophs to photoautotrophs.</title>
        <authorList>
            <person name="Ban H."/>
            <person name="Sato S."/>
            <person name="Yoshikawa S."/>
            <person name="Yamada K."/>
            <person name="Nakamura Y."/>
            <person name="Ichinomiya M."/>
            <person name="Sato N."/>
            <person name="Blanc-Mathieu R."/>
            <person name="Endo H."/>
            <person name="Kuwata A."/>
            <person name="Ogata H."/>
        </authorList>
    </citation>
    <scope>NUCLEOTIDE SEQUENCE [LARGE SCALE GENOMIC DNA]</scope>
</reference>
<gene>
    <name evidence="5" type="ORF">TeGR_g4333</name>
</gene>
<name>A0ABQ6MYT9_9STRA</name>
<evidence type="ECO:0000256" key="3">
    <source>
        <dbReference type="PROSITE-ProRule" id="PRU00023"/>
    </source>
</evidence>
<dbReference type="InterPro" id="IPR050663">
    <property type="entry name" value="Ankyrin-SOCS_Box"/>
</dbReference>
<keyword evidence="2 3" id="KW-0040">ANK repeat</keyword>
<feature type="coiled-coil region" evidence="4">
    <location>
        <begin position="5"/>
        <end position="32"/>
    </location>
</feature>
<keyword evidence="6" id="KW-1185">Reference proteome</keyword>
<keyword evidence="4" id="KW-0175">Coiled coil</keyword>
<evidence type="ECO:0000256" key="4">
    <source>
        <dbReference type="SAM" id="Coils"/>
    </source>
</evidence>
<comment type="caution">
    <text evidence="5">The sequence shown here is derived from an EMBL/GenBank/DDBJ whole genome shotgun (WGS) entry which is preliminary data.</text>
</comment>
<dbReference type="Proteomes" id="UP001165060">
    <property type="component" value="Unassembled WGS sequence"/>
</dbReference>
<accession>A0ABQ6MYT9</accession>
<feature type="repeat" description="ANK" evidence="3">
    <location>
        <begin position="275"/>
        <end position="307"/>
    </location>
</feature>
<dbReference type="InterPro" id="IPR036770">
    <property type="entry name" value="Ankyrin_rpt-contain_sf"/>
</dbReference>
<proteinExistence type="predicted"/>
<keyword evidence="1" id="KW-0677">Repeat</keyword>
<evidence type="ECO:0000313" key="6">
    <source>
        <dbReference type="Proteomes" id="UP001165060"/>
    </source>
</evidence>
<evidence type="ECO:0000313" key="5">
    <source>
        <dbReference type="EMBL" id="GMI35949.1"/>
    </source>
</evidence>
<evidence type="ECO:0000256" key="2">
    <source>
        <dbReference type="ARBA" id="ARBA00023043"/>
    </source>
</evidence>
<protein>
    <submittedName>
        <fullName evidence="5">Uncharacterized protein</fullName>
    </submittedName>
</protein>
<sequence length="321" mass="36182">MEEKMKAVQDKLDECEEKLAAAETTLSSNNTELEAANESLKNSEDMANSYKGLQQELDTQNKAIFVQEEKFKLRITSLLKQLEVAERKVVNAKYLSESYEQLSAESQMRQIASENKATETDRRLQRSLERYAALEHDLQVQKLTKQCISGRTEVKETEQSIRECYSDPMLKVPTGTAKRRELKRLEEKLKVIRAKQKSQSEFLNQLTQIGDCNEEIRTAANNSDVATVKRLMHQGVSVNEPDSTGFSAFKYACGTGNMEIIRLMLDSADIQDEDRRMTALILAAKNAHDNVCRLLVQRGALIDATDVVGRTALHVACDNGN</sequence>
<evidence type="ECO:0000256" key="1">
    <source>
        <dbReference type="ARBA" id="ARBA00022737"/>
    </source>
</evidence>
<dbReference type="PANTHER" id="PTHR24193">
    <property type="entry name" value="ANKYRIN REPEAT PROTEIN"/>
    <property type="match status" value="1"/>
</dbReference>
<dbReference type="PROSITE" id="PS50088">
    <property type="entry name" value="ANK_REPEAT"/>
    <property type="match status" value="1"/>
</dbReference>
<dbReference type="Pfam" id="PF12796">
    <property type="entry name" value="Ank_2"/>
    <property type="match status" value="1"/>
</dbReference>
<dbReference type="SMART" id="SM00248">
    <property type="entry name" value="ANK"/>
    <property type="match status" value="3"/>
</dbReference>
<feature type="non-terminal residue" evidence="5">
    <location>
        <position position="321"/>
    </location>
</feature>
<organism evidence="5 6">
    <name type="scientific">Tetraparma gracilis</name>
    <dbReference type="NCBI Taxonomy" id="2962635"/>
    <lineage>
        <taxon>Eukaryota</taxon>
        <taxon>Sar</taxon>
        <taxon>Stramenopiles</taxon>
        <taxon>Ochrophyta</taxon>
        <taxon>Bolidophyceae</taxon>
        <taxon>Parmales</taxon>
        <taxon>Triparmaceae</taxon>
        <taxon>Tetraparma</taxon>
    </lineage>
</organism>
<dbReference type="PANTHER" id="PTHR24193:SF121">
    <property type="entry name" value="ADA2A-CONTAINING COMPLEX COMPONENT 3, ISOFORM D"/>
    <property type="match status" value="1"/>
</dbReference>
<dbReference type="InterPro" id="IPR002110">
    <property type="entry name" value="Ankyrin_rpt"/>
</dbReference>